<keyword evidence="1" id="KW-0812">Transmembrane</keyword>
<dbReference type="InterPro" id="IPR008523">
    <property type="entry name" value="DUF805"/>
</dbReference>
<organism evidence="2">
    <name type="scientific">freshwater metagenome</name>
    <dbReference type="NCBI Taxonomy" id="449393"/>
    <lineage>
        <taxon>unclassified sequences</taxon>
        <taxon>metagenomes</taxon>
        <taxon>ecological metagenomes</taxon>
    </lineage>
</organism>
<feature type="transmembrane region" description="Helical" evidence="1">
    <location>
        <begin position="28"/>
        <end position="49"/>
    </location>
</feature>
<proteinExistence type="predicted"/>
<gene>
    <name evidence="2" type="ORF">UFOPK3554_00829</name>
</gene>
<dbReference type="PANTHER" id="PTHR34980">
    <property type="entry name" value="INNER MEMBRANE PROTEIN-RELATED-RELATED"/>
    <property type="match status" value="1"/>
</dbReference>
<dbReference type="Pfam" id="PF05656">
    <property type="entry name" value="DUF805"/>
    <property type="match status" value="1"/>
</dbReference>
<dbReference type="EMBL" id="CAFBSG010000010">
    <property type="protein sequence ID" value="CAB5240411.1"/>
    <property type="molecule type" value="Genomic_DNA"/>
</dbReference>
<keyword evidence="1" id="KW-0472">Membrane</keyword>
<feature type="transmembrane region" description="Helical" evidence="1">
    <location>
        <begin position="55"/>
        <end position="77"/>
    </location>
</feature>
<reference evidence="2" key="1">
    <citation type="submission" date="2020-05" db="EMBL/GenBank/DDBJ databases">
        <authorList>
            <person name="Chiriac C."/>
            <person name="Salcher M."/>
            <person name="Ghai R."/>
            <person name="Kavagutti S V."/>
        </authorList>
    </citation>
    <scope>NUCLEOTIDE SEQUENCE</scope>
</reference>
<dbReference type="AlphaFoldDB" id="A0A6J7XUD5"/>
<name>A0A6J7XUD5_9ZZZZ</name>
<sequence length="125" mass="14157">MIEEIFEAVEISLRKFADFSGKASRREFWFFNLFLTGALFFTNIVISIIGSIVPIIGILAVFINLASVVAMVPYFAAATRRMHDVGKSGWWVLVPFISFLYLCLPSSEYHSHATPSPSRSSERFR</sequence>
<feature type="transmembrane region" description="Helical" evidence="1">
    <location>
        <begin position="89"/>
        <end position="107"/>
    </location>
</feature>
<keyword evidence="1" id="KW-1133">Transmembrane helix</keyword>
<protein>
    <submittedName>
        <fullName evidence="2">Unannotated protein</fullName>
    </submittedName>
</protein>
<dbReference type="GO" id="GO:0005886">
    <property type="term" value="C:plasma membrane"/>
    <property type="evidence" value="ECO:0007669"/>
    <property type="project" value="TreeGrafter"/>
</dbReference>
<dbReference type="PANTHER" id="PTHR34980:SF2">
    <property type="entry name" value="INNER MEMBRANE PROTEIN YHAH-RELATED"/>
    <property type="match status" value="1"/>
</dbReference>
<evidence type="ECO:0000313" key="2">
    <source>
        <dbReference type="EMBL" id="CAB5240411.1"/>
    </source>
</evidence>
<evidence type="ECO:0000256" key="1">
    <source>
        <dbReference type="SAM" id="Phobius"/>
    </source>
</evidence>
<accession>A0A6J7XUD5</accession>